<dbReference type="EMBL" id="JAEDAH010000041">
    <property type="protein sequence ID" value="MCA6063488.1"/>
    <property type="molecule type" value="Genomic_DNA"/>
</dbReference>
<evidence type="ECO:0000313" key="3">
    <source>
        <dbReference type="Proteomes" id="UP000714380"/>
    </source>
</evidence>
<gene>
    <name evidence="2" type="ORF">I9W95_07695</name>
</gene>
<name>A0ABS7ZQP0_9GAMM</name>
<keyword evidence="1" id="KW-0812">Transmembrane</keyword>
<evidence type="ECO:0000313" key="2">
    <source>
        <dbReference type="EMBL" id="MCA6063488.1"/>
    </source>
</evidence>
<reference evidence="2 3" key="1">
    <citation type="submission" date="2020-12" db="EMBL/GenBank/DDBJ databases">
        <title>Novel Thalassolituus-related marine hydrocarbonoclastic bacteria mediated algae-derived hydrocarbons mineralization in twilight zone of the northern South China Sea.</title>
        <authorList>
            <person name="Dong C."/>
        </authorList>
    </citation>
    <scope>NUCLEOTIDE SEQUENCE [LARGE SCALE GENOMIC DNA]</scope>
    <source>
        <strain evidence="2 3">IMCC1826</strain>
    </source>
</reference>
<feature type="transmembrane region" description="Helical" evidence="1">
    <location>
        <begin position="65"/>
        <end position="86"/>
    </location>
</feature>
<dbReference type="Proteomes" id="UP000714380">
    <property type="component" value="Unassembled WGS sequence"/>
</dbReference>
<evidence type="ECO:0000256" key="1">
    <source>
        <dbReference type="SAM" id="Phobius"/>
    </source>
</evidence>
<protein>
    <submittedName>
        <fullName evidence="2">Uncharacterized protein</fullName>
    </submittedName>
</protein>
<feature type="transmembrane region" description="Helical" evidence="1">
    <location>
        <begin position="32"/>
        <end position="53"/>
    </location>
</feature>
<keyword evidence="3" id="KW-1185">Reference proteome</keyword>
<keyword evidence="1" id="KW-1133">Transmembrane helix</keyword>
<organism evidence="2 3">
    <name type="scientific">Thalassolituus marinus</name>
    <dbReference type="NCBI Taxonomy" id="671053"/>
    <lineage>
        <taxon>Bacteria</taxon>
        <taxon>Pseudomonadati</taxon>
        <taxon>Pseudomonadota</taxon>
        <taxon>Gammaproteobacteria</taxon>
        <taxon>Oceanospirillales</taxon>
        <taxon>Oceanospirillaceae</taxon>
        <taxon>Thalassolituus</taxon>
    </lineage>
</organism>
<sequence length="179" mass="19219">MLIAGSILLAALSGLLLWSSKPAANWSGIASARFAAGLILLIHALLSLTGNLIPAEGQLIAEQLSLYAALPLLVATLLVNALGYQWSRLIWGRILLALCVVFELTRRAGELPALLWASLAIAAISALLQIPANKKNASAALGCWILLGVWLQQTALHQGDINLWLSITLIPVIYLHRRH</sequence>
<comment type="caution">
    <text evidence="2">The sequence shown here is derived from an EMBL/GenBank/DDBJ whole genome shotgun (WGS) entry which is preliminary data.</text>
</comment>
<keyword evidence="1" id="KW-0472">Membrane</keyword>
<dbReference type="RefSeq" id="WP_225673535.1">
    <property type="nucleotide sequence ID" value="NZ_JAEDAH010000041.1"/>
</dbReference>
<proteinExistence type="predicted"/>
<accession>A0ABS7ZQP0</accession>